<evidence type="ECO:0000259" key="12">
    <source>
        <dbReference type="PROSITE" id="PS50157"/>
    </source>
</evidence>
<dbReference type="GO" id="GO:0000978">
    <property type="term" value="F:RNA polymerase II cis-regulatory region sequence-specific DNA binding"/>
    <property type="evidence" value="ECO:0007669"/>
    <property type="project" value="TreeGrafter"/>
</dbReference>
<feature type="compositionally biased region" description="Polar residues" evidence="11">
    <location>
        <begin position="78"/>
        <end position="93"/>
    </location>
</feature>
<keyword evidence="8" id="KW-0804">Transcription</keyword>
<feature type="region of interest" description="Disordered" evidence="11">
    <location>
        <begin position="239"/>
        <end position="262"/>
    </location>
</feature>
<dbReference type="GO" id="GO:0031519">
    <property type="term" value="C:PcG protein complex"/>
    <property type="evidence" value="ECO:0007669"/>
    <property type="project" value="TreeGrafter"/>
</dbReference>
<dbReference type="Pfam" id="PF00096">
    <property type="entry name" value="zf-C2H2"/>
    <property type="match status" value="2"/>
</dbReference>
<evidence type="ECO:0000256" key="4">
    <source>
        <dbReference type="ARBA" id="ARBA00022771"/>
    </source>
</evidence>
<organism evidence="13 14">
    <name type="scientific">Sanghuangporus baumii</name>
    <name type="common">Phellinus baumii</name>
    <dbReference type="NCBI Taxonomy" id="108892"/>
    <lineage>
        <taxon>Eukaryota</taxon>
        <taxon>Fungi</taxon>
        <taxon>Dikarya</taxon>
        <taxon>Basidiomycota</taxon>
        <taxon>Agaricomycotina</taxon>
        <taxon>Agaricomycetes</taxon>
        <taxon>Hymenochaetales</taxon>
        <taxon>Hymenochaetaceae</taxon>
        <taxon>Sanghuangporus</taxon>
    </lineage>
</organism>
<dbReference type="PROSITE" id="PS50157">
    <property type="entry name" value="ZINC_FINGER_C2H2_2"/>
    <property type="match status" value="2"/>
</dbReference>
<name>A0A9Q5I3C2_SANBA</name>
<keyword evidence="4 10" id="KW-0863">Zinc-finger</keyword>
<evidence type="ECO:0000256" key="10">
    <source>
        <dbReference type="PROSITE-ProRule" id="PRU00042"/>
    </source>
</evidence>
<dbReference type="InterPro" id="IPR017956">
    <property type="entry name" value="AT_hook_DNA-bd_motif"/>
</dbReference>
<evidence type="ECO:0000256" key="11">
    <source>
        <dbReference type="SAM" id="MobiDB-lite"/>
    </source>
</evidence>
<evidence type="ECO:0000256" key="9">
    <source>
        <dbReference type="ARBA" id="ARBA00023242"/>
    </source>
</evidence>
<dbReference type="GO" id="GO:0005667">
    <property type="term" value="C:transcription regulator complex"/>
    <property type="evidence" value="ECO:0007669"/>
    <property type="project" value="TreeGrafter"/>
</dbReference>
<keyword evidence="6" id="KW-0805">Transcription regulation</keyword>
<feature type="domain" description="C2H2-type" evidence="12">
    <location>
        <begin position="195"/>
        <end position="224"/>
    </location>
</feature>
<keyword evidence="9" id="KW-0539">Nucleus</keyword>
<dbReference type="PANTHER" id="PTHR14003:SF20">
    <property type="entry name" value="FINGER DOMAIN PROTEIN, PUTATIVE (AFU_ORTHOLOGUE AFUA_4G10380)-RELATED"/>
    <property type="match status" value="1"/>
</dbReference>
<comment type="caution">
    <text evidence="13">The sequence shown here is derived from an EMBL/GenBank/DDBJ whole genome shotgun (WGS) entry which is preliminary data.</text>
</comment>
<feature type="compositionally biased region" description="Polar residues" evidence="11">
    <location>
        <begin position="285"/>
        <end position="313"/>
    </location>
</feature>
<evidence type="ECO:0000256" key="6">
    <source>
        <dbReference type="ARBA" id="ARBA00023015"/>
    </source>
</evidence>
<feature type="region of interest" description="Disordered" evidence="11">
    <location>
        <begin position="278"/>
        <end position="356"/>
    </location>
</feature>
<reference evidence="13" key="1">
    <citation type="submission" date="2016-06" db="EMBL/GenBank/DDBJ databases">
        <title>Draft Genome sequence of the fungus Inonotus baumii.</title>
        <authorList>
            <person name="Zhu H."/>
            <person name="Lin W."/>
        </authorList>
    </citation>
    <scope>NUCLEOTIDE SEQUENCE</scope>
    <source>
        <strain evidence="13">821</strain>
    </source>
</reference>
<dbReference type="FunFam" id="3.30.160.60:FF:001228">
    <property type="entry name" value="Zinc finger protein 236"/>
    <property type="match status" value="1"/>
</dbReference>
<dbReference type="Gene3D" id="3.30.160.60">
    <property type="entry name" value="Classic Zinc Finger"/>
    <property type="match status" value="2"/>
</dbReference>
<dbReference type="PROSITE" id="PS00028">
    <property type="entry name" value="ZINC_FINGER_C2H2_1"/>
    <property type="match status" value="2"/>
</dbReference>
<keyword evidence="14" id="KW-1185">Reference proteome</keyword>
<feature type="compositionally biased region" description="Low complexity" evidence="11">
    <location>
        <begin position="444"/>
        <end position="456"/>
    </location>
</feature>
<evidence type="ECO:0000313" key="14">
    <source>
        <dbReference type="Proteomes" id="UP000757232"/>
    </source>
</evidence>
<feature type="compositionally biased region" description="Basic residues" evidence="11">
    <location>
        <begin position="788"/>
        <end position="798"/>
    </location>
</feature>
<comment type="subcellular location">
    <subcellularLocation>
        <location evidence="1">Nucleus</location>
    </subcellularLocation>
</comment>
<dbReference type="PANTHER" id="PTHR14003">
    <property type="entry name" value="TRANSCRIPTIONAL REPRESSOR PROTEIN YY"/>
    <property type="match status" value="1"/>
</dbReference>
<dbReference type="GO" id="GO:0000981">
    <property type="term" value="F:DNA-binding transcription factor activity, RNA polymerase II-specific"/>
    <property type="evidence" value="ECO:0007669"/>
    <property type="project" value="TreeGrafter"/>
</dbReference>
<keyword evidence="5" id="KW-0862">Zinc</keyword>
<evidence type="ECO:0000313" key="13">
    <source>
        <dbReference type="EMBL" id="OCB90749.1"/>
    </source>
</evidence>
<dbReference type="SUPFAM" id="SSF57667">
    <property type="entry name" value="beta-beta-alpha zinc fingers"/>
    <property type="match status" value="1"/>
</dbReference>
<protein>
    <recommendedName>
        <fullName evidence="12">C2H2-type domain-containing protein</fullName>
    </recommendedName>
</protein>
<evidence type="ECO:0000256" key="2">
    <source>
        <dbReference type="ARBA" id="ARBA00022723"/>
    </source>
</evidence>
<dbReference type="SMART" id="SM00355">
    <property type="entry name" value="ZnF_C2H2"/>
    <property type="match status" value="2"/>
</dbReference>
<feature type="compositionally biased region" description="Acidic residues" evidence="11">
    <location>
        <begin position="409"/>
        <end position="423"/>
    </location>
</feature>
<feature type="compositionally biased region" description="Basic and acidic residues" evidence="11">
    <location>
        <begin position="424"/>
        <end position="439"/>
    </location>
</feature>
<feature type="compositionally biased region" description="Basic residues" evidence="11">
    <location>
        <begin position="165"/>
        <end position="177"/>
    </location>
</feature>
<dbReference type="Proteomes" id="UP000757232">
    <property type="component" value="Unassembled WGS sequence"/>
</dbReference>
<evidence type="ECO:0000256" key="7">
    <source>
        <dbReference type="ARBA" id="ARBA00023125"/>
    </source>
</evidence>
<feature type="compositionally biased region" description="Basic and acidic residues" evidence="11">
    <location>
        <begin position="242"/>
        <end position="259"/>
    </location>
</feature>
<accession>A0A9Q5I3C2</accession>
<keyword evidence="2" id="KW-0479">Metal-binding</keyword>
<evidence type="ECO:0000256" key="1">
    <source>
        <dbReference type="ARBA" id="ARBA00004123"/>
    </source>
</evidence>
<dbReference type="InterPro" id="IPR036236">
    <property type="entry name" value="Znf_C2H2_sf"/>
</dbReference>
<feature type="region of interest" description="Disordered" evidence="11">
    <location>
        <begin position="398"/>
        <end position="463"/>
    </location>
</feature>
<dbReference type="OrthoDB" id="6077919at2759"/>
<dbReference type="GO" id="GO:0000785">
    <property type="term" value="C:chromatin"/>
    <property type="evidence" value="ECO:0007669"/>
    <property type="project" value="TreeGrafter"/>
</dbReference>
<keyword evidence="7" id="KW-0238">DNA-binding</keyword>
<feature type="compositionally biased region" description="Acidic residues" evidence="11">
    <location>
        <begin position="148"/>
        <end position="160"/>
    </location>
</feature>
<proteinExistence type="predicted"/>
<feature type="region of interest" description="Disordered" evidence="11">
    <location>
        <begin position="73"/>
        <end position="178"/>
    </location>
</feature>
<dbReference type="PRINTS" id="PR00929">
    <property type="entry name" value="ATHOOK"/>
</dbReference>
<dbReference type="EMBL" id="LNZH02000119">
    <property type="protein sequence ID" value="OCB90749.1"/>
    <property type="molecule type" value="Genomic_DNA"/>
</dbReference>
<evidence type="ECO:0000256" key="5">
    <source>
        <dbReference type="ARBA" id="ARBA00022833"/>
    </source>
</evidence>
<keyword evidence="3" id="KW-0677">Repeat</keyword>
<evidence type="ECO:0000256" key="3">
    <source>
        <dbReference type="ARBA" id="ARBA00022737"/>
    </source>
</evidence>
<dbReference type="InterPro" id="IPR013087">
    <property type="entry name" value="Znf_C2H2_type"/>
</dbReference>
<dbReference type="GO" id="GO:0008270">
    <property type="term" value="F:zinc ion binding"/>
    <property type="evidence" value="ECO:0007669"/>
    <property type="project" value="UniProtKB-KW"/>
</dbReference>
<feature type="domain" description="C2H2-type" evidence="12">
    <location>
        <begin position="167"/>
        <end position="194"/>
    </location>
</feature>
<dbReference type="AlphaFoldDB" id="A0A9Q5I3C2"/>
<feature type="region of interest" description="Disordered" evidence="11">
    <location>
        <begin position="644"/>
        <end position="798"/>
    </location>
</feature>
<feature type="compositionally biased region" description="Polar residues" evidence="11">
    <location>
        <begin position="106"/>
        <end position="127"/>
    </location>
</feature>
<sequence>METLAVDGSTLPGLKDLFPEHFFEHPEQAVHLQQPATLMPQLPDAVPQLTHPQHPQSTAFQQQGMQYAMISGAAGSESARQLPSTRTKGNSGKRSNKRAYDVVHAQSPSHPRTQNPYYYPSGQQQFPMPSDVHLQLPGSSVQIREDAAEAEDDEDADGTPEGEKRRHPCPRCGKRFNRPSSLKIHLNTHTGAKPYVCPFQGCGRTFNVSSNMRRHFRNHARRPPPPPLPQNNIYPFLPTQSSDHEELHGEWRHTQRDPDSQQQVLSLSLNANYDNVTVPGDLPDYSTQFYPPSSDVRSSTTGREQQHSYNSALITPPYTNEGDERDLDNESQRNFFPPMAPYNTFGPGPGQSGPPSLLESNRMGVQQMMTRMQSTMGVPLGTGGGAPSVFPVDPSLIGRHDDDGFNADGDADADGELDPELEGTDARREAEVTEDEGIRRFGPSTSNARASSNSRTELSPRRREQVITESNGLSVPFPVAPSSSDASFSLSANNMSRALYRQTLTPIPTDVTHVSSQASQFPQQYQSYYSQRSQEQQQQTLTFHGTSGVNTVYGEPRYPAQMQLPNVSYTDSNQYPPYSGQPQQYAQAASLNGHNAYAVANGMRDNGTYQRAFIDERLHSQNIDGPVRDSEYRGNSARISLASLKTPGAAPAPPYELYSHLPPESPDGIRKTKSTYRPSPDQVDSKDANAGGDEYESDESEGGDDDDDDDEYTGRPSPKKGKVPKRGTGNRGRGRPKSSVVASNRGRGRPRKCAPAAIEMEGKKVEEENSNLQDGVHSTDGTEIGGRILRKRRRVSTR</sequence>
<feature type="compositionally biased region" description="Acidic residues" evidence="11">
    <location>
        <begin position="693"/>
        <end position="711"/>
    </location>
</feature>
<evidence type="ECO:0000256" key="8">
    <source>
        <dbReference type="ARBA" id="ARBA00023163"/>
    </source>
</evidence>
<gene>
    <name evidence="13" type="ORF">A7U60_g2049</name>
</gene>